<dbReference type="PRINTS" id="PR01713">
    <property type="entry name" value="NUCEPIMERASE"/>
</dbReference>
<proteinExistence type="inferred from homology"/>
<comment type="subunit">
    <text evidence="9">Homodimer.</text>
</comment>
<protein>
    <recommendedName>
        <fullName evidence="6 9">UDP-glucose 4-epimerase</fullName>
        <ecNumber evidence="5 9">5.1.3.2</ecNumber>
    </recommendedName>
</protein>
<accession>Q1MP11</accession>
<dbReference type="NCBIfam" id="TIGR01179">
    <property type="entry name" value="galE"/>
    <property type="match status" value="1"/>
</dbReference>
<dbReference type="UniPathway" id="UPA00214"/>
<evidence type="ECO:0000256" key="1">
    <source>
        <dbReference type="ARBA" id="ARBA00000083"/>
    </source>
</evidence>
<dbReference type="InterPro" id="IPR036291">
    <property type="entry name" value="NAD(P)-bd_dom_sf"/>
</dbReference>
<dbReference type="KEGG" id="lip:LIC023-2"/>
<dbReference type="HOGENOM" id="CLU_007383_1_10_7"/>
<comment type="pathway">
    <text evidence="3 9">Carbohydrate metabolism; galactose metabolism.</text>
</comment>
<dbReference type="GO" id="GO:0005829">
    <property type="term" value="C:cytosol"/>
    <property type="evidence" value="ECO:0007669"/>
    <property type="project" value="TreeGrafter"/>
</dbReference>
<dbReference type="EMBL" id="AM180253">
    <property type="protein sequence ID" value="CAJ53946.1"/>
    <property type="molecule type" value="Genomic_DNA"/>
</dbReference>
<dbReference type="InterPro" id="IPR016040">
    <property type="entry name" value="NAD(P)-bd_dom"/>
</dbReference>
<evidence type="ECO:0000313" key="12">
    <source>
        <dbReference type="Proteomes" id="UP000002430"/>
    </source>
</evidence>
<keyword evidence="7 9" id="KW-0520">NAD</keyword>
<keyword evidence="8 9" id="KW-0413">Isomerase</keyword>
<name>Q1MP11_LAWIP</name>
<evidence type="ECO:0000256" key="9">
    <source>
        <dbReference type="RuleBase" id="RU366046"/>
    </source>
</evidence>
<dbReference type="GO" id="GO:0003978">
    <property type="term" value="F:UDP-glucose 4-epimerase activity"/>
    <property type="evidence" value="ECO:0007669"/>
    <property type="project" value="UniProtKB-UniRule"/>
</dbReference>
<geneLocation type="plasmid" evidence="12">
    <name>pLaw1</name>
</geneLocation>
<dbReference type="Proteomes" id="UP000002430">
    <property type="component" value="Plasmid 1"/>
</dbReference>
<comment type="cofactor">
    <cofactor evidence="2 9">
        <name>NAD(+)</name>
        <dbReference type="ChEBI" id="CHEBI:57540"/>
    </cofactor>
</comment>
<evidence type="ECO:0000259" key="10">
    <source>
        <dbReference type="Pfam" id="PF16363"/>
    </source>
</evidence>
<dbReference type="Gene3D" id="3.90.25.10">
    <property type="entry name" value="UDP-galactose 4-epimerase, domain 1"/>
    <property type="match status" value="1"/>
</dbReference>
<comment type="catalytic activity">
    <reaction evidence="1 9">
        <text>UDP-alpha-D-glucose = UDP-alpha-D-galactose</text>
        <dbReference type="Rhea" id="RHEA:22168"/>
        <dbReference type="ChEBI" id="CHEBI:58885"/>
        <dbReference type="ChEBI" id="CHEBI:66914"/>
        <dbReference type="EC" id="5.1.3.2"/>
    </reaction>
</comment>
<gene>
    <name evidence="11" type="primary">galE</name>
    <name evidence="11" type="ORF">LIC023</name>
</gene>
<dbReference type="InterPro" id="IPR005886">
    <property type="entry name" value="UDP_G4E"/>
</dbReference>
<comment type="similarity">
    <text evidence="4 9">Belongs to the NAD(P)-dependent epimerase/dehydratase family.</text>
</comment>
<evidence type="ECO:0000313" key="11">
    <source>
        <dbReference type="EMBL" id="CAJ53946.1"/>
    </source>
</evidence>
<evidence type="ECO:0000256" key="4">
    <source>
        <dbReference type="ARBA" id="ARBA00007637"/>
    </source>
</evidence>
<dbReference type="SUPFAM" id="SSF51735">
    <property type="entry name" value="NAD(P)-binding Rossmann-fold domains"/>
    <property type="match status" value="1"/>
</dbReference>
<keyword evidence="11" id="KW-0614">Plasmid</keyword>
<reference evidence="11 12" key="1">
    <citation type="submission" date="2005-11" db="EMBL/GenBank/DDBJ databases">
        <title>The complete genome sequence of Lawsonia intracellularis: the causative agent of proliferative enteropathy.</title>
        <authorList>
            <person name="Kaur K."/>
            <person name="Zhang Q."/>
            <person name="Beckler D."/>
            <person name="Munir S."/>
            <person name="Li L."/>
            <person name="Kinsley K."/>
            <person name="Herron L."/>
            <person name="Peterson A."/>
            <person name="May B."/>
            <person name="Singh S."/>
            <person name="Gebhart C."/>
            <person name="Kapur V."/>
        </authorList>
    </citation>
    <scope>NUCLEOTIDE SEQUENCE [LARGE SCALE GENOMIC DNA]</scope>
    <source>
        <strain evidence="11 12">PHE/MN1-00</strain>
        <plasmid evidence="12">pLaw1</plasmid>
    </source>
</reference>
<dbReference type="GO" id="GO:0006012">
    <property type="term" value="P:galactose metabolic process"/>
    <property type="evidence" value="ECO:0007669"/>
    <property type="project" value="UniProtKB-UniPathway"/>
</dbReference>
<dbReference type="PANTHER" id="PTHR43725:SF47">
    <property type="entry name" value="UDP-GLUCOSE 4-EPIMERASE"/>
    <property type="match status" value="1"/>
</dbReference>
<keyword evidence="12" id="KW-1185">Reference proteome</keyword>
<evidence type="ECO:0000256" key="8">
    <source>
        <dbReference type="ARBA" id="ARBA00023235"/>
    </source>
</evidence>
<evidence type="ECO:0000256" key="3">
    <source>
        <dbReference type="ARBA" id="ARBA00004947"/>
    </source>
</evidence>
<evidence type="ECO:0000256" key="5">
    <source>
        <dbReference type="ARBA" id="ARBA00013189"/>
    </source>
</evidence>
<organism evidence="11 12">
    <name type="scientific">Lawsonia intracellularis (strain PHE/MN1-00)</name>
    <dbReference type="NCBI Taxonomy" id="363253"/>
    <lineage>
        <taxon>Bacteria</taxon>
        <taxon>Pseudomonadati</taxon>
        <taxon>Thermodesulfobacteriota</taxon>
        <taxon>Desulfovibrionia</taxon>
        <taxon>Desulfovibrionales</taxon>
        <taxon>Desulfovibrionaceae</taxon>
        <taxon>Lawsonia</taxon>
    </lineage>
</organism>
<dbReference type="Gene3D" id="3.40.50.720">
    <property type="entry name" value="NAD(P)-binding Rossmann-like Domain"/>
    <property type="match status" value="1"/>
</dbReference>
<evidence type="ECO:0000256" key="2">
    <source>
        <dbReference type="ARBA" id="ARBA00001911"/>
    </source>
</evidence>
<evidence type="ECO:0000256" key="6">
    <source>
        <dbReference type="ARBA" id="ARBA00018569"/>
    </source>
</evidence>
<dbReference type="AlphaFoldDB" id="Q1MP11"/>
<dbReference type="Pfam" id="PF16363">
    <property type="entry name" value="GDP_Man_Dehyd"/>
    <property type="match status" value="1"/>
</dbReference>
<dbReference type="OrthoDB" id="9801785at2"/>
<keyword evidence="9" id="KW-0119">Carbohydrate metabolism</keyword>
<dbReference type="RefSeq" id="WP_011527289.1">
    <property type="nucleotide sequence ID" value="NC_008012.1"/>
</dbReference>
<sequence length="339" mass="38079">MKKILVTGGLGYLGSHMVIELIYNGYTVVCVDNLHNSSEDIVYFIESIVKEKIEFVKANVEDTSMMEVLFSKYTFDAVIHFAGYKSIAESLKIPLEYYQNNYNSTLTILRLCLKYNSTFIFSSSATVYGIPQYLPLTEEHPLAAINPYGKTKLHIEQIIFDVANAYPMFNAFILRYFNPVGGGGKGFILGEHSKNAPTNVMPIICQVAAGIQKEIYIFGDDYETIDGTGVRDYIHVTDLIAGHMAALKKAEENKTGCHIYNLGTGKGISVLELIHTFEKVNNISVPYCVVARRSGDVASCYADPTKAFRELNWKAQKGLEDMVYDSWLWQKNLLSKYIV</sequence>
<dbReference type="CDD" id="cd05247">
    <property type="entry name" value="UDP_G4E_1_SDR_e"/>
    <property type="match status" value="1"/>
</dbReference>
<evidence type="ECO:0000256" key="7">
    <source>
        <dbReference type="ARBA" id="ARBA00023027"/>
    </source>
</evidence>
<dbReference type="EC" id="5.1.3.2" evidence="5 9"/>
<feature type="domain" description="NAD(P)-binding" evidence="10">
    <location>
        <begin position="5"/>
        <end position="324"/>
    </location>
</feature>
<dbReference type="PANTHER" id="PTHR43725">
    <property type="entry name" value="UDP-GLUCOSE 4-EPIMERASE"/>
    <property type="match status" value="1"/>
</dbReference>